<sequence length="422" mass="47155">MKVDPLPSVSIFAQAVQRQGYAVSDLHTESAVQTNQRPVGIVGAGPAGLTLANLLHQADIPCVVLEKGTREYIETRPRAGVIEHRAVRMLDDHGLADRLLAEADRHGACEFRVNGEAHEVDYSSLYGGQTHYVYPQQEVVKDLVRHFLDAGGDLRFAVRDVRPHGIDTTEPALTWVDADGHEQRLDCSFIAGADGFHGVTRQSIPAGALQEYSHQHGIEWLSILAEAPPSTHKVIYALHPDGFAGHMLRSSTVSRYYLQVPVDDSVDNWPDERVWSELHKRLALRDSDWRLTQGRITEKRILDMRSHVVEPMNHGRLYLLGDAAHIITPVGAKGMNLALHDAEVLAAALIGYHRSGDDRGLREYSDVCLRRVWRAQEFSQWMVFMIHRSPEPFLSRLGEARLQHLIGSRSSAGYFAQNYVGP</sequence>
<dbReference type="GO" id="GO:0018659">
    <property type="term" value="F:4-hydroxybenzoate 3-monooxygenase activity"/>
    <property type="evidence" value="ECO:0007669"/>
    <property type="project" value="UniProtKB-EC"/>
</dbReference>
<dbReference type="AlphaFoldDB" id="A0A7W7T0M5"/>
<keyword evidence="5" id="KW-1185">Reference proteome</keyword>
<dbReference type="Gene3D" id="3.30.9.10">
    <property type="entry name" value="D-Amino Acid Oxidase, subunit A, domain 2"/>
    <property type="match status" value="1"/>
</dbReference>
<dbReference type="InterPro" id="IPR050641">
    <property type="entry name" value="RIFMO-like"/>
</dbReference>
<comment type="caution">
    <text evidence="4">The sequence shown here is derived from an EMBL/GenBank/DDBJ whole genome shotgun (WGS) entry which is preliminary data.</text>
</comment>
<gene>
    <name evidence="4" type="ORF">F4559_001776</name>
</gene>
<reference evidence="4 5" key="1">
    <citation type="submission" date="2020-08" db="EMBL/GenBank/DDBJ databases">
        <title>Sequencing the genomes of 1000 actinobacteria strains.</title>
        <authorList>
            <person name="Klenk H.-P."/>
        </authorList>
    </citation>
    <scope>NUCLEOTIDE SEQUENCE [LARGE SCALE GENOMIC DNA]</scope>
    <source>
        <strain evidence="4 5">DSM 45084</strain>
    </source>
</reference>
<dbReference type="PANTHER" id="PTHR43004">
    <property type="entry name" value="TRK SYSTEM POTASSIUM UPTAKE PROTEIN"/>
    <property type="match status" value="1"/>
</dbReference>
<keyword evidence="4" id="KW-0560">Oxidoreductase</keyword>
<keyword evidence="2" id="KW-0274">FAD</keyword>
<dbReference type="PANTHER" id="PTHR43004:SF3">
    <property type="entry name" value="P-HYDROXYBENZOATE HYDROXYLASE"/>
    <property type="match status" value="1"/>
</dbReference>
<name>A0A7W7T0M5_9PSEU</name>
<keyword evidence="1" id="KW-0285">Flavoprotein</keyword>
<dbReference type="PRINTS" id="PR00420">
    <property type="entry name" value="RNGMNOXGNASE"/>
</dbReference>
<evidence type="ECO:0000256" key="1">
    <source>
        <dbReference type="ARBA" id="ARBA00022630"/>
    </source>
</evidence>
<evidence type="ECO:0000259" key="3">
    <source>
        <dbReference type="Pfam" id="PF01494"/>
    </source>
</evidence>
<proteinExistence type="predicted"/>
<dbReference type="Gene3D" id="3.50.50.60">
    <property type="entry name" value="FAD/NAD(P)-binding domain"/>
    <property type="match status" value="1"/>
</dbReference>
<evidence type="ECO:0000256" key="2">
    <source>
        <dbReference type="ARBA" id="ARBA00022827"/>
    </source>
</evidence>
<dbReference type="InterPro" id="IPR002938">
    <property type="entry name" value="FAD-bd"/>
</dbReference>
<dbReference type="EC" id="1.14.13.2" evidence="4"/>
<evidence type="ECO:0000313" key="5">
    <source>
        <dbReference type="Proteomes" id="UP000542674"/>
    </source>
</evidence>
<dbReference type="SUPFAM" id="SSF54373">
    <property type="entry name" value="FAD-linked reductases, C-terminal domain"/>
    <property type="match status" value="1"/>
</dbReference>
<dbReference type="EMBL" id="JACHJS010000001">
    <property type="protein sequence ID" value="MBB4964417.1"/>
    <property type="molecule type" value="Genomic_DNA"/>
</dbReference>
<dbReference type="Proteomes" id="UP000542674">
    <property type="component" value="Unassembled WGS sequence"/>
</dbReference>
<dbReference type="InterPro" id="IPR036188">
    <property type="entry name" value="FAD/NAD-bd_sf"/>
</dbReference>
<dbReference type="SUPFAM" id="SSF51905">
    <property type="entry name" value="FAD/NAD(P)-binding domain"/>
    <property type="match status" value="1"/>
</dbReference>
<dbReference type="Pfam" id="PF01494">
    <property type="entry name" value="FAD_binding_3"/>
    <property type="match status" value="1"/>
</dbReference>
<keyword evidence="4" id="KW-0503">Monooxygenase</keyword>
<organism evidence="4 5">
    <name type="scientific">Saccharothrix violaceirubra</name>
    <dbReference type="NCBI Taxonomy" id="413306"/>
    <lineage>
        <taxon>Bacteria</taxon>
        <taxon>Bacillati</taxon>
        <taxon>Actinomycetota</taxon>
        <taxon>Actinomycetes</taxon>
        <taxon>Pseudonocardiales</taxon>
        <taxon>Pseudonocardiaceae</taxon>
        <taxon>Saccharothrix</taxon>
    </lineage>
</organism>
<accession>A0A7W7T0M5</accession>
<feature type="domain" description="FAD-binding" evidence="3">
    <location>
        <begin position="38"/>
        <end position="378"/>
    </location>
</feature>
<dbReference type="NCBIfam" id="NF006091">
    <property type="entry name" value="PRK08243.1"/>
    <property type="match status" value="1"/>
</dbReference>
<dbReference type="RefSeq" id="WP_246445113.1">
    <property type="nucleotide sequence ID" value="NZ_BAABAI010000012.1"/>
</dbReference>
<protein>
    <submittedName>
        <fullName evidence="4">p-hydroxybenzoate 3-monooxygenase</fullName>
        <ecNumber evidence="4">1.14.13.2</ecNumber>
    </submittedName>
</protein>
<evidence type="ECO:0000313" key="4">
    <source>
        <dbReference type="EMBL" id="MBB4964417.1"/>
    </source>
</evidence>
<dbReference type="GO" id="GO:0071949">
    <property type="term" value="F:FAD binding"/>
    <property type="evidence" value="ECO:0007669"/>
    <property type="project" value="InterPro"/>
</dbReference>